<dbReference type="PRINTS" id="PR00723">
    <property type="entry name" value="SUBTILISIN"/>
</dbReference>
<dbReference type="PANTHER" id="PTHR43806:SF11">
    <property type="entry name" value="CEREVISIN-RELATED"/>
    <property type="match status" value="1"/>
</dbReference>
<evidence type="ECO:0000313" key="7">
    <source>
        <dbReference type="EMBL" id="NSL88676.1"/>
    </source>
</evidence>
<dbReference type="EMBL" id="RIAR02000001">
    <property type="protein sequence ID" value="NSL88676.1"/>
    <property type="molecule type" value="Genomic_DNA"/>
</dbReference>
<reference evidence="7" key="1">
    <citation type="submission" date="2020-05" db="EMBL/GenBank/DDBJ databases">
        <title>Chitinophaga laudate sp. nov., isolated from a tropical peat swamp.</title>
        <authorList>
            <person name="Goh C.B.S."/>
            <person name="Lee M.S."/>
            <person name="Parimannan S."/>
            <person name="Pasbakhsh P."/>
            <person name="Yule C.M."/>
            <person name="Rajandas H."/>
            <person name="Loke S."/>
            <person name="Croft L."/>
            <person name="Tan J.B.L."/>
        </authorList>
    </citation>
    <scope>NUCLEOTIDE SEQUENCE</scope>
    <source>
        <strain evidence="7">Mgbs1</strain>
    </source>
</reference>
<feature type="active site" description="Charge relay system" evidence="5">
    <location>
        <position position="111"/>
    </location>
</feature>
<keyword evidence="2 5" id="KW-0645">Protease</keyword>
<dbReference type="AlphaFoldDB" id="A0A3S1B2J9"/>
<evidence type="ECO:0000256" key="1">
    <source>
        <dbReference type="ARBA" id="ARBA00011073"/>
    </source>
</evidence>
<dbReference type="OrthoDB" id="9813435at2"/>
<comment type="similarity">
    <text evidence="1 5 6">Belongs to the peptidase S8 family.</text>
</comment>
<evidence type="ECO:0000256" key="5">
    <source>
        <dbReference type="PROSITE-ProRule" id="PRU01240"/>
    </source>
</evidence>
<dbReference type="PANTHER" id="PTHR43806">
    <property type="entry name" value="PEPTIDASE S8"/>
    <property type="match status" value="1"/>
</dbReference>
<dbReference type="Proteomes" id="UP000281028">
    <property type="component" value="Unassembled WGS sequence"/>
</dbReference>
<comment type="caution">
    <text evidence="7">The sequence shown here is derived from an EMBL/GenBank/DDBJ whole genome shotgun (WGS) entry which is preliminary data.</text>
</comment>
<evidence type="ECO:0000256" key="3">
    <source>
        <dbReference type="ARBA" id="ARBA00022801"/>
    </source>
</evidence>
<dbReference type="Gene3D" id="3.40.50.200">
    <property type="entry name" value="Peptidase S8/S53 domain"/>
    <property type="match status" value="1"/>
</dbReference>
<evidence type="ECO:0000313" key="8">
    <source>
        <dbReference type="Proteomes" id="UP000281028"/>
    </source>
</evidence>
<dbReference type="SUPFAM" id="SSF52743">
    <property type="entry name" value="Subtilisin-like"/>
    <property type="match status" value="1"/>
</dbReference>
<proteinExistence type="inferred from homology"/>
<dbReference type="InterPro" id="IPR023827">
    <property type="entry name" value="Peptidase_S8_Asp-AS"/>
</dbReference>
<feature type="active site" description="Charge relay system" evidence="5">
    <location>
        <position position="335"/>
    </location>
</feature>
<dbReference type="PROSITE" id="PS00138">
    <property type="entry name" value="SUBTILASE_SER"/>
    <property type="match status" value="1"/>
</dbReference>
<feature type="active site" description="Charge relay system" evidence="5">
    <location>
        <position position="143"/>
    </location>
</feature>
<dbReference type="GO" id="GO:0004252">
    <property type="term" value="F:serine-type endopeptidase activity"/>
    <property type="evidence" value="ECO:0007669"/>
    <property type="project" value="UniProtKB-UniRule"/>
</dbReference>
<dbReference type="PROSITE" id="PS51892">
    <property type="entry name" value="SUBTILASE"/>
    <property type="match status" value="1"/>
</dbReference>
<keyword evidence="4 5" id="KW-0720">Serine protease</keyword>
<dbReference type="Pfam" id="PF00082">
    <property type="entry name" value="Peptidase_S8"/>
    <property type="match status" value="1"/>
</dbReference>
<accession>A0A3S1B2J9</accession>
<gene>
    <name evidence="7" type="ORF">ECE50_017680</name>
</gene>
<evidence type="ECO:0000256" key="4">
    <source>
        <dbReference type="ARBA" id="ARBA00022825"/>
    </source>
</evidence>
<dbReference type="InterPro" id="IPR050131">
    <property type="entry name" value="Peptidase_S8_subtilisin-like"/>
</dbReference>
<evidence type="ECO:0000256" key="2">
    <source>
        <dbReference type="ARBA" id="ARBA00022670"/>
    </source>
</evidence>
<dbReference type="InterPro" id="IPR023828">
    <property type="entry name" value="Peptidase_S8_Ser-AS"/>
</dbReference>
<sequence>MENDYIILQAITPSGVKRDAGNKDVAEIKAGPQPVEYQAITTSLSDKAAADAARDPSTLAMSPSMPLQLITPFESSTAAAPASGGVTWNIQSIGADASDFTGENTRIAILDTGIDADHEAFKGVSIVTKNFTDDTEEGDVCGHGTHCAGVIFGRDVAGTRIGIARGVTKALIGKVISPRSTSGALTKGINWAVENGAHIISISLGLDFPAFVQQLEERDVPRNAAISMALEAYRKNLQLFQTQHKYLMANVESNYIQPVILIAATGNESSRPRYTVAVAPPAAAEGILTVGAVKQENDRLIIAPFSNTGATYLAPGVNILSAKAGGGLISKDGTSMAAPHVAGVAALWAGRMISGGKLTRELLIDRLKQEADGNYGLEAPLIKAPAPLKS</sequence>
<evidence type="ECO:0000256" key="6">
    <source>
        <dbReference type="RuleBase" id="RU003355"/>
    </source>
</evidence>
<dbReference type="InterPro" id="IPR015500">
    <property type="entry name" value="Peptidase_S8_subtilisin-rel"/>
</dbReference>
<dbReference type="InterPro" id="IPR036852">
    <property type="entry name" value="Peptidase_S8/S53_dom_sf"/>
</dbReference>
<protein>
    <submittedName>
        <fullName evidence="7">S8 family serine peptidase</fullName>
    </submittedName>
</protein>
<keyword evidence="8" id="KW-1185">Reference proteome</keyword>
<dbReference type="PROSITE" id="PS00136">
    <property type="entry name" value="SUBTILASE_ASP"/>
    <property type="match status" value="1"/>
</dbReference>
<organism evidence="7 8">
    <name type="scientific">Chitinophaga solisilvae</name>
    <dbReference type="NCBI Taxonomy" id="1233460"/>
    <lineage>
        <taxon>Bacteria</taxon>
        <taxon>Pseudomonadati</taxon>
        <taxon>Bacteroidota</taxon>
        <taxon>Chitinophagia</taxon>
        <taxon>Chitinophagales</taxon>
        <taxon>Chitinophagaceae</taxon>
        <taxon>Chitinophaga</taxon>
    </lineage>
</organism>
<name>A0A3S1B2J9_9BACT</name>
<dbReference type="GO" id="GO:0006508">
    <property type="term" value="P:proteolysis"/>
    <property type="evidence" value="ECO:0007669"/>
    <property type="project" value="UniProtKB-KW"/>
</dbReference>
<keyword evidence="3 5" id="KW-0378">Hydrolase</keyword>
<dbReference type="InterPro" id="IPR000209">
    <property type="entry name" value="Peptidase_S8/S53_dom"/>
</dbReference>